<dbReference type="EMBL" id="BMLG01000004">
    <property type="protein sequence ID" value="GGM28602.1"/>
    <property type="molecule type" value="Genomic_DNA"/>
</dbReference>
<keyword evidence="2" id="KW-1185">Reference proteome</keyword>
<gene>
    <name evidence="1" type="ORF">GCM10011351_13220</name>
</gene>
<comment type="caution">
    <text evidence="1">The sequence shown here is derived from an EMBL/GenBank/DDBJ whole genome shotgun (WGS) entry which is preliminary data.</text>
</comment>
<protein>
    <submittedName>
        <fullName evidence="1">Uncharacterized protein</fullName>
    </submittedName>
</protein>
<evidence type="ECO:0000313" key="1">
    <source>
        <dbReference type="EMBL" id="GGM28602.1"/>
    </source>
</evidence>
<sequence>MITNIVKKIATFFLFIAIQAYALETICDRIIEEYNVVDKMNRLIVSKMRLILIS</sequence>
<accession>A0A917WU12</accession>
<name>A0A917WU12_9BACI</name>
<reference evidence="1" key="1">
    <citation type="journal article" date="2014" name="Int. J. Syst. Evol. Microbiol.">
        <title>Complete genome sequence of Corynebacterium casei LMG S-19264T (=DSM 44701T), isolated from a smear-ripened cheese.</title>
        <authorList>
            <consortium name="US DOE Joint Genome Institute (JGI-PGF)"/>
            <person name="Walter F."/>
            <person name="Albersmeier A."/>
            <person name="Kalinowski J."/>
            <person name="Ruckert C."/>
        </authorList>
    </citation>
    <scope>NUCLEOTIDE SEQUENCE</scope>
    <source>
        <strain evidence="1">CGMCC 1.6333</strain>
    </source>
</reference>
<dbReference type="Proteomes" id="UP000618460">
    <property type="component" value="Unassembled WGS sequence"/>
</dbReference>
<dbReference type="AlphaFoldDB" id="A0A917WU12"/>
<organism evidence="1 2">
    <name type="scientific">Paraliobacillus quinghaiensis</name>
    <dbReference type="NCBI Taxonomy" id="470815"/>
    <lineage>
        <taxon>Bacteria</taxon>
        <taxon>Bacillati</taxon>
        <taxon>Bacillota</taxon>
        <taxon>Bacilli</taxon>
        <taxon>Bacillales</taxon>
        <taxon>Bacillaceae</taxon>
        <taxon>Paraliobacillus</taxon>
    </lineage>
</organism>
<proteinExistence type="predicted"/>
<evidence type="ECO:0000313" key="2">
    <source>
        <dbReference type="Proteomes" id="UP000618460"/>
    </source>
</evidence>
<reference evidence="1" key="2">
    <citation type="submission" date="2020-09" db="EMBL/GenBank/DDBJ databases">
        <authorList>
            <person name="Sun Q."/>
            <person name="Zhou Y."/>
        </authorList>
    </citation>
    <scope>NUCLEOTIDE SEQUENCE</scope>
    <source>
        <strain evidence="1">CGMCC 1.6333</strain>
    </source>
</reference>